<dbReference type="Pfam" id="PF13439">
    <property type="entry name" value="Glyco_transf_4"/>
    <property type="match status" value="1"/>
</dbReference>
<evidence type="ECO:0000259" key="1">
    <source>
        <dbReference type="Pfam" id="PF13439"/>
    </source>
</evidence>
<reference evidence="2 3" key="1">
    <citation type="submission" date="2021-05" db="EMBL/GenBank/DDBJ databases">
        <title>Draft genomes of bacteria isolated from model marine particles.</title>
        <authorList>
            <person name="Datta M.S."/>
            <person name="Schwartzman J.A."/>
            <person name="Enke T.N."/>
            <person name="Saavedra J."/>
            <person name="Cermak N."/>
            <person name="Cordero O.X."/>
        </authorList>
    </citation>
    <scope>NUCLEOTIDE SEQUENCE [LARGE SCALE GENOMIC DNA]</scope>
    <source>
        <strain evidence="2 3">D2M19</strain>
    </source>
</reference>
<dbReference type="InterPro" id="IPR050194">
    <property type="entry name" value="Glycosyltransferase_grp1"/>
</dbReference>
<accession>A0ABS6ACI0</accession>
<keyword evidence="3" id="KW-1185">Reference proteome</keyword>
<proteinExistence type="predicted"/>
<organism evidence="2 3">
    <name type="scientific">Marinobacter salexigens</name>
    <dbReference type="NCBI Taxonomy" id="1925763"/>
    <lineage>
        <taxon>Bacteria</taxon>
        <taxon>Pseudomonadati</taxon>
        <taxon>Pseudomonadota</taxon>
        <taxon>Gammaproteobacteria</taxon>
        <taxon>Pseudomonadales</taxon>
        <taxon>Marinobacteraceae</taxon>
        <taxon>Marinobacter</taxon>
    </lineage>
</organism>
<evidence type="ECO:0000313" key="3">
    <source>
        <dbReference type="Proteomes" id="UP000753376"/>
    </source>
</evidence>
<dbReference type="PANTHER" id="PTHR45947:SF3">
    <property type="entry name" value="SULFOQUINOVOSYL TRANSFERASE SQD2"/>
    <property type="match status" value="1"/>
</dbReference>
<dbReference type="Proteomes" id="UP000753376">
    <property type="component" value="Unassembled WGS sequence"/>
</dbReference>
<name>A0ABS6ACI0_9GAMM</name>
<dbReference type="RefSeq" id="WP_216009623.1">
    <property type="nucleotide sequence ID" value="NZ_JAHKPV010000021.1"/>
</dbReference>
<dbReference type="PANTHER" id="PTHR45947">
    <property type="entry name" value="SULFOQUINOVOSYL TRANSFERASE SQD2"/>
    <property type="match status" value="1"/>
</dbReference>
<dbReference type="CDD" id="cd03814">
    <property type="entry name" value="GT4-like"/>
    <property type="match status" value="1"/>
</dbReference>
<dbReference type="EMBL" id="JAHKPV010000021">
    <property type="protein sequence ID" value="MBU2875880.1"/>
    <property type="molecule type" value="Genomic_DNA"/>
</dbReference>
<gene>
    <name evidence="2" type="ORF">KO508_17920</name>
</gene>
<comment type="caution">
    <text evidence="2">The sequence shown here is derived from an EMBL/GenBank/DDBJ whole genome shotgun (WGS) entry which is preliminary data.</text>
</comment>
<evidence type="ECO:0000313" key="2">
    <source>
        <dbReference type="EMBL" id="MBU2875880.1"/>
    </source>
</evidence>
<feature type="domain" description="Glycosyltransferase subfamily 4-like N-terminal" evidence="1">
    <location>
        <begin position="29"/>
        <end position="203"/>
    </location>
</feature>
<protein>
    <submittedName>
        <fullName evidence="2">Glycosyltransferase family 1 protein</fullName>
    </submittedName>
</protein>
<dbReference type="Pfam" id="PF13692">
    <property type="entry name" value="Glyco_trans_1_4"/>
    <property type="match status" value="1"/>
</dbReference>
<sequence>MGNVVTKTRLVYPRKQHITIVSETFPPEINGVANTLRYLCLGLVQHGHKVTIVRPRQRHERKGLTPSSDNALFANEHIVASLPLPGYADLRVGIASSSQLQRLWHANRPDAVYVATQGPLGIAAVSAARKMGLPVGSGFHTNFHQYSRYYGFGALEKLLCAYGRWFHNRTDITLVPTTKMQHATSVMGIATTGLWSRGVDCQRFTPDKRDESLRANWGLEGNDRAVLYVGRLAAEKNIRAAVACYERIRKLYPRTKFVLVGNGPMRKQLSERHPDYIFCGAQSGNELARHYASGDLFLFPSKTDTFGNVVLEAMASGLAVVAYNDAAAHEHIRHEENGITAPLDQDELFISGALRLANQPSLLKRIRIQARIEALKLNWESRIKQFEKLVLNQNPKAQLHARNKQSISIL</sequence>
<dbReference type="InterPro" id="IPR028098">
    <property type="entry name" value="Glyco_trans_4-like_N"/>
</dbReference>